<keyword evidence="3" id="KW-1185">Reference proteome</keyword>
<dbReference type="AlphaFoldDB" id="A0A9P7G1J2"/>
<gene>
    <name evidence="2" type="ORF">H0H81_007026</name>
</gene>
<dbReference type="Proteomes" id="UP000717328">
    <property type="component" value="Unassembled WGS sequence"/>
</dbReference>
<comment type="caution">
    <text evidence="2">The sequence shown here is derived from an EMBL/GenBank/DDBJ whole genome shotgun (WGS) entry which is preliminary data.</text>
</comment>
<protein>
    <recommendedName>
        <fullName evidence="4">Transferase family protein</fullName>
    </recommendedName>
</protein>
<evidence type="ECO:0000256" key="1">
    <source>
        <dbReference type="ARBA" id="ARBA00022679"/>
    </source>
</evidence>
<sequence length="507" mass="55097">MPILSRSRIFPDDPASIATHQPLSILDCHVVRYSPSAAVWIYHDRAPCTVGQLMMSLRRTLNAYPHFAGQLHWAIYNPHGDHTQRYQRITLSYGTPQDPGVELIVATTSQTLSSLASSEPIDGCLASNFPTEEFLNATPPLALNNGGDYVGLPGMVVQITTLADRNIAVAVKLSHILADAQSLLQFTHDWASVNRAMSVGAPLPVLSPVFDPPALDRAAAGNIDAPNPDSAILDAARDLPLHRYDLWASEAGCPSFMIPATLIPSDLTPESMGSMGPPLPWANWDFIAPVSRYLVRFSATELQGIWEDASSVSLVSHLDALSAHIWRLIIRARGFEGVYHLNPSLGFRSRLDPPLPHAFIGSPLTSAKVASTLDKARSQTLGHLAASIRSSLNTFNASTLPALLHEMVFEASPLRLWNAFFGSRNTIVTSWLKLGTLDVDFGAGCAAQVEAVMPSVDGVIQVMEAAGNHSSKQNSGHWYNGPVTVSLHLRDDVMQKLLKDSDLRKYQ</sequence>
<dbReference type="InterPro" id="IPR023213">
    <property type="entry name" value="CAT-like_dom_sf"/>
</dbReference>
<dbReference type="GO" id="GO:0016740">
    <property type="term" value="F:transferase activity"/>
    <property type="evidence" value="ECO:0007669"/>
    <property type="project" value="UniProtKB-KW"/>
</dbReference>
<dbReference type="PANTHER" id="PTHR31896:SF64">
    <property type="entry name" value="TRICHOTHECENE 3-O-ACETYLTRANSFERASE"/>
    <property type="match status" value="1"/>
</dbReference>
<organism evidence="2 3">
    <name type="scientific">Sphagnurus paluster</name>
    <dbReference type="NCBI Taxonomy" id="117069"/>
    <lineage>
        <taxon>Eukaryota</taxon>
        <taxon>Fungi</taxon>
        <taxon>Dikarya</taxon>
        <taxon>Basidiomycota</taxon>
        <taxon>Agaricomycotina</taxon>
        <taxon>Agaricomycetes</taxon>
        <taxon>Agaricomycetidae</taxon>
        <taxon>Agaricales</taxon>
        <taxon>Tricholomatineae</taxon>
        <taxon>Lyophyllaceae</taxon>
        <taxon>Sphagnurus</taxon>
    </lineage>
</organism>
<proteinExistence type="predicted"/>
<reference evidence="2" key="2">
    <citation type="submission" date="2021-10" db="EMBL/GenBank/DDBJ databases">
        <title>Phylogenomics reveals ancestral predisposition of the termite-cultivated fungus Termitomyces towards a domesticated lifestyle.</title>
        <authorList>
            <person name="Auxier B."/>
            <person name="Grum-Grzhimaylo A."/>
            <person name="Cardenas M.E."/>
            <person name="Lodge J.D."/>
            <person name="Laessoe T."/>
            <person name="Pedersen O."/>
            <person name="Smith M.E."/>
            <person name="Kuyper T.W."/>
            <person name="Franco-Molano E.A."/>
            <person name="Baroni T.J."/>
            <person name="Aanen D.K."/>
        </authorList>
    </citation>
    <scope>NUCLEOTIDE SEQUENCE</scope>
    <source>
        <strain evidence="2">D49</strain>
    </source>
</reference>
<dbReference type="Gene3D" id="3.30.559.10">
    <property type="entry name" value="Chloramphenicol acetyltransferase-like domain"/>
    <property type="match status" value="2"/>
</dbReference>
<evidence type="ECO:0008006" key="4">
    <source>
        <dbReference type="Google" id="ProtNLM"/>
    </source>
</evidence>
<evidence type="ECO:0000313" key="3">
    <source>
        <dbReference type="Proteomes" id="UP000717328"/>
    </source>
</evidence>
<accession>A0A9P7G1J2</accession>
<evidence type="ECO:0000313" key="2">
    <source>
        <dbReference type="EMBL" id="KAG5639082.1"/>
    </source>
</evidence>
<name>A0A9P7G1J2_9AGAR</name>
<dbReference type="Pfam" id="PF02458">
    <property type="entry name" value="Transferase"/>
    <property type="match status" value="2"/>
</dbReference>
<dbReference type="EMBL" id="JABCKI010005732">
    <property type="protein sequence ID" value="KAG5639082.1"/>
    <property type="molecule type" value="Genomic_DNA"/>
</dbReference>
<reference evidence="2" key="1">
    <citation type="submission" date="2021-02" db="EMBL/GenBank/DDBJ databases">
        <authorList>
            <person name="Nieuwenhuis M."/>
            <person name="Van De Peppel L.J.J."/>
        </authorList>
    </citation>
    <scope>NUCLEOTIDE SEQUENCE</scope>
    <source>
        <strain evidence="2">D49</strain>
    </source>
</reference>
<keyword evidence="1" id="KW-0808">Transferase</keyword>
<dbReference type="InterPro" id="IPR051283">
    <property type="entry name" value="Sec_Metabolite_Acyltrans"/>
</dbReference>
<dbReference type="OrthoDB" id="444127at2759"/>
<dbReference type="PANTHER" id="PTHR31896">
    <property type="entry name" value="FAMILY REGULATORY PROTEIN, PUTATIVE (AFU_ORTHOLOGUE AFUA_3G14730)-RELATED"/>
    <property type="match status" value="1"/>
</dbReference>